<dbReference type="EMBL" id="JANJQO010000293">
    <property type="protein sequence ID" value="KAJ2979329.1"/>
    <property type="molecule type" value="Genomic_DNA"/>
</dbReference>
<protein>
    <submittedName>
        <fullName evidence="1">Uncharacterized protein</fullName>
    </submittedName>
</protein>
<gene>
    <name evidence="1" type="ORF">NQ176_g3325</name>
</gene>
<proteinExistence type="predicted"/>
<accession>A0ACC1NLN5</accession>
<reference evidence="1" key="1">
    <citation type="submission" date="2022-08" db="EMBL/GenBank/DDBJ databases">
        <title>Genome Sequence of Lecanicillium fungicola.</title>
        <authorList>
            <person name="Buettner E."/>
        </authorList>
    </citation>
    <scope>NUCLEOTIDE SEQUENCE</scope>
    <source>
        <strain evidence="1">Babe33</strain>
    </source>
</reference>
<dbReference type="Proteomes" id="UP001143910">
    <property type="component" value="Unassembled WGS sequence"/>
</dbReference>
<name>A0ACC1NLN5_9HYPO</name>
<organism evidence="1 2">
    <name type="scientific">Zarea fungicola</name>
    <dbReference type="NCBI Taxonomy" id="93591"/>
    <lineage>
        <taxon>Eukaryota</taxon>
        <taxon>Fungi</taxon>
        <taxon>Dikarya</taxon>
        <taxon>Ascomycota</taxon>
        <taxon>Pezizomycotina</taxon>
        <taxon>Sordariomycetes</taxon>
        <taxon>Hypocreomycetidae</taxon>
        <taxon>Hypocreales</taxon>
        <taxon>Cordycipitaceae</taxon>
        <taxon>Zarea</taxon>
    </lineage>
</organism>
<keyword evidence="2" id="KW-1185">Reference proteome</keyword>
<evidence type="ECO:0000313" key="1">
    <source>
        <dbReference type="EMBL" id="KAJ2979329.1"/>
    </source>
</evidence>
<evidence type="ECO:0000313" key="2">
    <source>
        <dbReference type="Proteomes" id="UP001143910"/>
    </source>
</evidence>
<sequence>MITVISTDGPLKVYAVFLAAMYSPYRPHLGFLQIALLLFGLALLGICVLMIWVTATAHRRSPVLMDLHGDAKFVGAPLLFPARLSHSRHLPATERYSYSYDYFMIGVPVGFRGRIGNLLSIDNAPARETCLEKCWFTIDPKLYLDRGSEERSLQKKLHIFLRSIGEDPAEFPHAYLLTVPSFLWFNKNVVSYWYLYSSTRHLTAMILEINNSYYEKKNIFCRLAGDSTTSSTLDQQAKKAMTKLKEDSHLRNLRFLPSAPGGSKRYKASWPKAIFASPFEKVTGNTSATFVDPLASNSASKDRLQSTISSQPVNPISASSWDIVKLLVCWTHVGAASEYRILKEATRLLRRGNLEYLEKPEVRRGSIPRRETEIERALERAFREYLRQVTSRTSFPLTLIYKPPQSLNFHPIRFHSPIPTSSLPMSTLIIQPLTPRFFSLITGYKDAQSGFNAMIAQRILKADSSCFLWVSDHACLMQPSSRKKSHDIEDPL</sequence>
<comment type="caution">
    <text evidence="1">The sequence shown here is derived from an EMBL/GenBank/DDBJ whole genome shotgun (WGS) entry which is preliminary data.</text>
</comment>